<dbReference type="Proteomes" id="UP001186974">
    <property type="component" value="Unassembled WGS sequence"/>
</dbReference>
<name>A0ACC3DSU0_9PEZI</name>
<accession>A0ACC3DSU0</accession>
<keyword evidence="2" id="KW-1185">Reference proteome</keyword>
<sequence length="250" mass="28347">MSTKATTAAAKNASAEAHKFPDWDTTKLSLFPAITTIVKAAPPTTNLSQPSWNEKILMYDPIVIEDLTAWICGQGVRVKRMLSKDCDEGKADDEADEDVKYWMVQRWCEDNTTTSKRETAEQLTLEIQQHGFTRHSVEQMRRILHEHSPDPEEEVDEQTASPSEEFEEAESEELLEEGSLTGFDLLYQEPFQSTYAESAQAALRQYPQWVLYEPQSYHPGIDDPSMWDLNPIDGLAQETASTLYETLPPA</sequence>
<organism evidence="1 2">
    <name type="scientific">Coniosporium uncinatum</name>
    <dbReference type="NCBI Taxonomy" id="93489"/>
    <lineage>
        <taxon>Eukaryota</taxon>
        <taxon>Fungi</taxon>
        <taxon>Dikarya</taxon>
        <taxon>Ascomycota</taxon>
        <taxon>Pezizomycotina</taxon>
        <taxon>Dothideomycetes</taxon>
        <taxon>Dothideomycetes incertae sedis</taxon>
        <taxon>Coniosporium</taxon>
    </lineage>
</organism>
<feature type="non-terminal residue" evidence="1">
    <location>
        <position position="250"/>
    </location>
</feature>
<evidence type="ECO:0000313" key="1">
    <source>
        <dbReference type="EMBL" id="KAK3079678.1"/>
    </source>
</evidence>
<evidence type="ECO:0000313" key="2">
    <source>
        <dbReference type="Proteomes" id="UP001186974"/>
    </source>
</evidence>
<dbReference type="EMBL" id="JAWDJW010000983">
    <property type="protein sequence ID" value="KAK3079678.1"/>
    <property type="molecule type" value="Genomic_DNA"/>
</dbReference>
<proteinExistence type="predicted"/>
<gene>
    <name evidence="1" type="ORF">LTS18_004157</name>
</gene>
<reference evidence="1" key="1">
    <citation type="submission" date="2024-09" db="EMBL/GenBank/DDBJ databases">
        <title>Black Yeasts Isolated from many extreme environments.</title>
        <authorList>
            <person name="Coleine C."/>
            <person name="Stajich J.E."/>
            <person name="Selbmann L."/>
        </authorList>
    </citation>
    <scope>NUCLEOTIDE SEQUENCE</scope>
    <source>
        <strain evidence="1">CCFEE 5737</strain>
    </source>
</reference>
<comment type="caution">
    <text evidence="1">The sequence shown here is derived from an EMBL/GenBank/DDBJ whole genome shotgun (WGS) entry which is preliminary data.</text>
</comment>
<protein>
    <submittedName>
        <fullName evidence="1">Uncharacterized protein</fullName>
    </submittedName>
</protein>